<feature type="domain" description="Enoyl reductase (ER)" evidence="1">
    <location>
        <begin position="10"/>
        <end position="335"/>
    </location>
</feature>
<protein>
    <recommendedName>
        <fullName evidence="1">Enoyl reductase (ER) domain-containing protein</fullName>
    </recommendedName>
</protein>
<dbReference type="Pfam" id="PF08240">
    <property type="entry name" value="ADH_N"/>
    <property type="match status" value="1"/>
</dbReference>
<dbReference type="SUPFAM" id="SSF51735">
    <property type="entry name" value="NAD(P)-binding Rossmann-fold domains"/>
    <property type="match status" value="1"/>
</dbReference>
<dbReference type="InterPro" id="IPR036291">
    <property type="entry name" value="NAD(P)-bd_dom_sf"/>
</dbReference>
<dbReference type="Proteomes" id="UP000559027">
    <property type="component" value="Unassembled WGS sequence"/>
</dbReference>
<comment type="caution">
    <text evidence="2">The sequence shown here is derived from an EMBL/GenBank/DDBJ whole genome shotgun (WGS) entry which is preliminary data.</text>
</comment>
<gene>
    <name evidence="2" type="ORF">D9756_003634</name>
</gene>
<evidence type="ECO:0000313" key="3">
    <source>
        <dbReference type="Proteomes" id="UP000559027"/>
    </source>
</evidence>
<dbReference type="EMBL" id="JAACJO010000004">
    <property type="protein sequence ID" value="KAF5359812.1"/>
    <property type="molecule type" value="Genomic_DNA"/>
</dbReference>
<evidence type="ECO:0000259" key="1">
    <source>
        <dbReference type="SMART" id="SM00829"/>
    </source>
</evidence>
<dbReference type="CDD" id="cd08249">
    <property type="entry name" value="enoyl_reductase_like"/>
    <property type="match status" value="1"/>
</dbReference>
<keyword evidence="3" id="KW-1185">Reference proteome</keyword>
<sequence length="340" mass="35996">MQNALLVNEKQAEFTLATRPIPQAGAGEVLVKIRAASLNAVDWKAQKYGFLYKEYPAVLGCDVAGDVVAVGEGVTGFSVGDRIFGPSLPYPDYSAYQEYCKLNVDWVAKIPETITYEQASTFPCALNAAYQGLYNNAPYGMALTPLVPNGRDKSVGEAILVIGGGSSVGQFVIQLAKASGFSHIITTASSKHTDKLKELGATHIIDRSIPLNSIQTKLVEIIGGGIKYIFDAISESETQKAAFDLLSPGGKLNIVLAPHVPMDSEEKKVTLTYGTADAPHYSAGVKTLFGGIGTLIEDGTLKPCNVEIVPGGLGAIVGGLKRLENNEISGVKLVVHPSDQ</sequence>
<name>A0A8H5LJT8_9AGAR</name>
<dbReference type="Gene3D" id="3.90.180.10">
    <property type="entry name" value="Medium-chain alcohol dehydrogenases, catalytic domain"/>
    <property type="match status" value="1"/>
</dbReference>
<dbReference type="AlphaFoldDB" id="A0A8H5LJT8"/>
<dbReference type="InterPro" id="IPR020843">
    <property type="entry name" value="ER"/>
</dbReference>
<dbReference type="GO" id="GO:0016651">
    <property type="term" value="F:oxidoreductase activity, acting on NAD(P)H"/>
    <property type="evidence" value="ECO:0007669"/>
    <property type="project" value="InterPro"/>
</dbReference>
<dbReference type="Gene3D" id="3.40.50.720">
    <property type="entry name" value="NAD(P)-binding Rossmann-like Domain"/>
    <property type="match status" value="1"/>
</dbReference>
<organism evidence="2 3">
    <name type="scientific">Leucocoprinus leucothites</name>
    <dbReference type="NCBI Taxonomy" id="201217"/>
    <lineage>
        <taxon>Eukaryota</taxon>
        <taxon>Fungi</taxon>
        <taxon>Dikarya</taxon>
        <taxon>Basidiomycota</taxon>
        <taxon>Agaricomycotina</taxon>
        <taxon>Agaricomycetes</taxon>
        <taxon>Agaricomycetidae</taxon>
        <taxon>Agaricales</taxon>
        <taxon>Agaricineae</taxon>
        <taxon>Agaricaceae</taxon>
        <taxon>Leucocoprinus</taxon>
    </lineage>
</organism>
<dbReference type="OrthoDB" id="3233595at2759"/>
<dbReference type="SUPFAM" id="SSF50129">
    <property type="entry name" value="GroES-like"/>
    <property type="match status" value="1"/>
</dbReference>
<reference evidence="2 3" key="1">
    <citation type="journal article" date="2020" name="ISME J.">
        <title>Uncovering the hidden diversity of litter-decomposition mechanisms in mushroom-forming fungi.</title>
        <authorList>
            <person name="Floudas D."/>
            <person name="Bentzer J."/>
            <person name="Ahren D."/>
            <person name="Johansson T."/>
            <person name="Persson P."/>
            <person name="Tunlid A."/>
        </authorList>
    </citation>
    <scope>NUCLEOTIDE SEQUENCE [LARGE SCALE GENOMIC DNA]</scope>
    <source>
        <strain evidence="2 3">CBS 146.42</strain>
    </source>
</reference>
<proteinExistence type="predicted"/>
<dbReference type="Pfam" id="PF00107">
    <property type="entry name" value="ADH_zinc_N"/>
    <property type="match status" value="1"/>
</dbReference>
<evidence type="ECO:0000313" key="2">
    <source>
        <dbReference type="EMBL" id="KAF5359812.1"/>
    </source>
</evidence>
<dbReference type="InterPro" id="IPR013154">
    <property type="entry name" value="ADH-like_N"/>
</dbReference>
<dbReference type="InterPro" id="IPR013149">
    <property type="entry name" value="ADH-like_C"/>
</dbReference>
<dbReference type="PANTHER" id="PTHR45348">
    <property type="entry name" value="HYPOTHETICAL OXIDOREDUCTASE (EUROFUNG)"/>
    <property type="match status" value="1"/>
</dbReference>
<dbReference type="SMART" id="SM00829">
    <property type="entry name" value="PKS_ER"/>
    <property type="match status" value="1"/>
</dbReference>
<dbReference type="InterPro" id="IPR047122">
    <property type="entry name" value="Trans-enoyl_RdTase-like"/>
</dbReference>
<dbReference type="PANTHER" id="PTHR45348:SF2">
    <property type="entry name" value="ZINC-TYPE ALCOHOL DEHYDROGENASE-LIKE PROTEIN C2E1P3.01"/>
    <property type="match status" value="1"/>
</dbReference>
<accession>A0A8H5LJT8</accession>
<dbReference type="InterPro" id="IPR011032">
    <property type="entry name" value="GroES-like_sf"/>
</dbReference>